<feature type="compositionally biased region" description="Basic and acidic residues" evidence="1">
    <location>
        <begin position="352"/>
        <end position="364"/>
    </location>
</feature>
<protein>
    <submittedName>
        <fullName evidence="2">Uncharacterized protein</fullName>
    </submittedName>
</protein>
<dbReference type="AlphaFoldDB" id="A0A6G0HJT1"/>
<feature type="compositionally biased region" description="Basic and acidic residues" evidence="1">
    <location>
        <begin position="71"/>
        <end position="90"/>
    </location>
</feature>
<dbReference type="EMBL" id="REGW02000023">
    <property type="protein sequence ID" value="KAE8279307.1"/>
    <property type="molecule type" value="Genomic_DNA"/>
</dbReference>
<feature type="compositionally biased region" description="Polar residues" evidence="1">
    <location>
        <begin position="49"/>
        <end position="70"/>
    </location>
</feature>
<name>A0A6G0HJT1_LARCR</name>
<organism evidence="2 3">
    <name type="scientific">Larimichthys crocea</name>
    <name type="common">Large yellow croaker</name>
    <name type="synonym">Pseudosciaena crocea</name>
    <dbReference type="NCBI Taxonomy" id="215358"/>
    <lineage>
        <taxon>Eukaryota</taxon>
        <taxon>Metazoa</taxon>
        <taxon>Chordata</taxon>
        <taxon>Craniata</taxon>
        <taxon>Vertebrata</taxon>
        <taxon>Euteleostomi</taxon>
        <taxon>Actinopterygii</taxon>
        <taxon>Neopterygii</taxon>
        <taxon>Teleostei</taxon>
        <taxon>Neoteleostei</taxon>
        <taxon>Acanthomorphata</taxon>
        <taxon>Eupercaria</taxon>
        <taxon>Sciaenidae</taxon>
        <taxon>Larimichthys</taxon>
    </lineage>
</organism>
<keyword evidence="3" id="KW-1185">Reference proteome</keyword>
<reference evidence="2 3" key="1">
    <citation type="submission" date="2019-07" db="EMBL/GenBank/DDBJ databases">
        <title>Chromosome genome assembly for large yellow croaker.</title>
        <authorList>
            <person name="Xiao S."/>
        </authorList>
    </citation>
    <scope>NUCLEOTIDE SEQUENCE [LARGE SCALE GENOMIC DNA]</scope>
    <source>
        <strain evidence="2">JMULYC20181020</strain>
        <tissue evidence="2">Muscle</tissue>
    </source>
</reference>
<evidence type="ECO:0000256" key="1">
    <source>
        <dbReference type="SAM" id="MobiDB-lite"/>
    </source>
</evidence>
<proteinExistence type="predicted"/>
<feature type="compositionally biased region" description="Basic and acidic residues" evidence="1">
    <location>
        <begin position="226"/>
        <end position="240"/>
    </location>
</feature>
<feature type="region of interest" description="Disordered" evidence="1">
    <location>
        <begin position="1"/>
        <end position="393"/>
    </location>
</feature>
<feature type="compositionally biased region" description="Basic and acidic residues" evidence="1">
    <location>
        <begin position="374"/>
        <end position="393"/>
    </location>
</feature>
<feature type="compositionally biased region" description="Basic and acidic residues" evidence="1">
    <location>
        <begin position="300"/>
        <end position="318"/>
    </location>
</feature>
<dbReference type="Proteomes" id="UP000424527">
    <property type="component" value="Unassembled WGS sequence"/>
</dbReference>
<feature type="compositionally biased region" description="Acidic residues" evidence="1">
    <location>
        <begin position="279"/>
        <end position="299"/>
    </location>
</feature>
<gene>
    <name evidence="2" type="ORF">D5F01_LYC22893</name>
</gene>
<evidence type="ECO:0000313" key="2">
    <source>
        <dbReference type="EMBL" id="KAE8279307.1"/>
    </source>
</evidence>
<accession>A0A6G0HJT1</accession>
<comment type="caution">
    <text evidence="2">The sequence shown here is derived from an EMBL/GenBank/DDBJ whole genome shotgun (WGS) entry which is preliminary data.</text>
</comment>
<evidence type="ECO:0000313" key="3">
    <source>
        <dbReference type="Proteomes" id="UP000424527"/>
    </source>
</evidence>
<feature type="compositionally biased region" description="Basic and acidic residues" evidence="1">
    <location>
        <begin position="191"/>
        <end position="212"/>
    </location>
</feature>
<sequence length="393" mass="43682">MQTPPKPLREEARVTESAVTVSDHKASAEGTAAKTETEIETSSERDSPSQEQGVELSQGQSLEIVNVNTLKDQKKSKEEGKKDDADKHIEDDDNIENYQILDSVDDQTDEQIEDGNEDDSSKIQQTRPEKGPTVGDEGKACPEEDSEMEINSPFQVLDSVTEDQAAMSHLVQDDDSTLKQLSEEGATPVVDRSEGKDAVGKDQETNDKDHFQVSHTCSVQALGGKGDGENKRHKEEEEVKLVSAESCKASKDAETPDDQILNEDQPVQDNDNKDHDSDVTEQETFEILDSIDDQTATEDDGQKHETDEISKEEVSPREEDQDFYQVIDSLEDQPTTTEPESETDKKGKRTKRGEATATKDERPSRRSGPTTRASKSEETEKSPKKEDRTVQKI</sequence>
<feature type="compositionally biased region" description="Acidic residues" evidence="1">
    <location>
        <begin position="103"/>
        <end position="118"/>
    </location>
</feature>